<accession>A0A4R6RUK5</accession>
<organism evidence="8 9">
    <name type="scientific">Labedaea rhizosphaerae</name>
    <dbReference type="NCBI Taxonomy" id="598644"/>
    <lineage>
        <taxon>Bacteria</taxon>
        <taxon>Bacillati</taxon>
        <taxon>Actinomycetota</taxon>
        <taxon>Actinomycetes</taxon>
        <taxon>Pseudonocardiales</taxon>
        <taxon>Pseudonocardiaceae</taxon>
        <taxon>Labedaea</taxon>
    </lineage>
</organism>
<comment type="caution">
    <text evidence="8">The sequence shown here is derived from an EMBL/GenBank/DDBJ whole genome shotgun (WGS) entry which is preliminary data.</text>
</comment>
<dbReference type="GO" id="GO:0046983">
    <property type="term" value="F:protein dimerization activity"/>
    <property type="evidence" value="ECO:0007669"/>
    <property type="project" value="InterPro"/>
</dbReference>
<dbReference type="Gene3D" id="1.10.10.10">
    <property type="entry name" value="Winged helix-like DNA-binding domain superfamily/Winged helix DNA-binding domain"/>
    <property type="match status" value="1"/>
</dbReference>
<evidence type="ECO:0000256" key="4">
    <source>
        <dbReference type="PIRSR" id="PIRSR005739-1"/>
    </source>
</evidence>
<feature type="domain" description="O-methyltransferase C-terminal" evidence="6">
    <location>
        <begin position="111"/>
        <end position="320"/>
    </location>
</feature>
<evidence type="ECO:0000259" key="7">
    <source>
        <dbReference type="Pfam" id="PF08100"/>
    </source>
</evidence>
<feature type="active site" description="Proton acceptor" evidence="4">
    <location>
        <position position="247"/>
    </location>
</feature>
<dbReference type="SUPFAM" id="SSF46785">
    <property type="entry name" value="Winged helix' DNA-binding domain"/>
    <property type="match status" value="1"/>
</dbReference>
<dbReference type="EMBL" id="SNXZ01000010">
    <property type="protein sequence ID" value="TDP90590.1"/>
    <property type="molecule type" value="Genomic_DNA"/>
</dbReference>
<dbReference type="InterPro" id="IPR029063">
    <property type="entry name" value="SAM-dependent_MTases_sf"/>
</dbReference>
<gene>
    <name evidence="8" type="ORF">EV186_110131</name>
</gene>
<dbReference type="OrthoDB" id="3804952at2"/>
<dbReference type="Gene3D" id="1.10.287.1350">
    <property type="match status" value="1"/>
</dbReference>
<dbReference type="PANTHER" id="PTHR43712">
    <property type="entry name" value="PUTATIVE (AFU_ORTHOLOGUE AFUA_4G14580)-RELATED"/>
    <property type="match status" value="1"/>
</dbReference>
<dbReference type="CDD" id="cd02440">
    <property type="entry name" value="AdoMet_MTases"/>
    <property type="match status" value="1"/>
</dbReference>
<dbReference type="RefSeq" id="WP_133854106.1">
    <property type="nucleotide sequence ID" value="NZ_SNXZ01000010.1"/>
</dbReference>
<dbReference type="Gene3D" id="3.40.50.150">
    <property type="entry name" value="Vaccinia Virus protein VP39"/>
    <property type="match status" value="1"/>
</dbReference>
<dbReference type="Pfam" id="PF00891">
    <property type="entry name" value="Methyltransf_2"/>
    <property type="match status" value="1"/>
</dbReference>
<protein>
    <submittedName>
        <fullName evidence="8">O-methyltransferase</fullName>
    </submittedName>
</protein>
<dbReference type="Proteomes" id="UP000295444">
    <property type="component" value="Unassembled WGS sequence"/>
</dbReference>
<evidence type="ECO:0000256" key="3">
    <source>
        <dbReference type="ARBA" id="ARBA00022691"/>
    </source>
</evidence>
<keyword evidence="9" id="KW-1185">Reference proteome</keyword>
<reference evidence="8 9" key="1">
    <citation type="submission" date="2019-03" db="EMBL/GenBank/DDBJ databases">
        <title>Genomic Encyclopedia of Type Strains, Phase IV (KMG-IV): sequencing the most valuable type-strain genomes for metagenomic binning, comparative biology and taxonomic classification.</title>
        <authorList>
            <person name="Goeker M."/>
        </authorList>
    </citation>
    <scope>NUCLEOTIDE SEQUENCE [LARGE SCALE GENOMIC DNA]</scope>
    <source>
        <strain evidence="8 9">DSM 45361</strain>
    </source>
</reference>
<keyword evidence="1 8" id="KW-0489">Methyltransferase</keyword>
<evidence type="ECO:0000256" key="1">
    <source>
        <dbReference type="ARBA" id="ARBA00022603"/>
    </source>
</evidence>
<proteinExistence type="predicted"/>
<dbReference type="GO" id="GO:0032259">
    <property type="term" value="P:methylation"/>
    <property type="evidence" value="ECO:0007669"/>
    <property type="project" value="UniProtKB-KW"/>
</dbReference>
<evidence type="ECO:0000259" key="6">
    <source>
        <dbReference type="Pfam" id="PF00891"/>
    </source>
</evidence>
<evidence type="ECO:0000256" key="2">
    <source>
        <dbReference type="ARBA" id="ARBA00022679"/>
    </source>
</evidence>
<feature type="transmembrane region" description="Helical" evidence="5">
    <location>
        <begin position="15"/>
        <end position="32"/>
    </location>
</feature>
<keyword evidence="2 8" id="KW-0808">Transferase</keyword>
<keyword evidence="3" id="KW-0949">S-adenosyl-L-methionine</keyword>
<dbReference type="InterPro" id="IPR001077">
    <property type="entry name" value="COMT_C"/>
</dbReference>
<keyword evidence="5" id="KW-1133">Transmembrane helix</keyword>
<dbReference type="AlphaFoldDB" id="A0A4R6RUK5"/>
<dbReference type="PANTHER" id="PTHR43712:SF2">
    <property type="entry name" value="O-METHYLTRANSFERASE CICE"/>
    <property type="match status" value="1"/>
</dbReference>
<dbReference type="GO" id="GO:0008171">
    <property type="term" value="F:O-methyltransferase activity"/>
    <property type="evidence" value="ECO:0007669"/>
    <property type="project" value="InterPro"/>
</dbReference>
<dbReference type="Pfam" id="PF08100">
    <property type="entry name" value="Dimerisation"/>
    <property type="match status" value="1"/>
</dbReference>
<dbReference type="InterPro" id="IPR016461">
    <property type="entry name" value="COMT-like"/>
</dbReference>
<keyword evidence="5" id="KW-0812">Transmembrane</keyword>
<evidence type="ECO:0000313" key="8">
    <source>
        <dbReference type="EMBL" id="TDP90590.1"/>
    </source>
</evidence>
<dbReference type="PIRSF" id="PIRSF005739">
    <property type="entry name" value="O-mtase"/>
    <property type="match status" value="1"/>
</dbReference>
<sequence>MSEHDDPAASLMRLLWGYTTTGLTVAALRLGLPDRLADRTRTTAELAAETGSHEPSLNRLLRALAAIGLVDEVEPGRYRLSAVGALLRTAGAGSMYAVARVSTDATVVDGWRDLDHSVRTGQPVFDREYGTDFWTHLARDPELSALFNASMGEGTQDTANAIAKHYDFSRFATVVDVGGGNGTLLASILAAEPAVRGIVFDNPQGVAEAPAELRAAGVADRCEVRAGDFFTDVPAGGDLYLLKNILHDWDDERAALILANCRRAVPDGGRVLLVESVLPARVDPAGPPDAYLMDINMLVNFGGRERTEAEFHALLSAAGFTPSPAVQVGDGEDFLIEGRAPQEAR</sequence>
<dbReference type="InterPro" id="IPR012967">
    <property type="entry name" value="COMT_dimerisation"/>
</dbReference>
<dbReference type="InterPro" id="IPR036388">
    <property type="entry name" value="WH-like_DNA-bd_sf"/>
</dbReference>
<evidence type="ECO:0000313" key="9">
    <source>
        <dbReference type="Proteomes" id="UP000295444"/>
    </source>
</evidence>
<feature type="domain" description="O-methyltransferase dimerisation" evidence="7">
    <location>
        <begin position="14"/>
        <end position="87"/>
    </location>
</feature>
<evidence type="ECO:0000256" key="5">
    <source>
        <dbReference type="SAM" id="Phobius"/>
    </source>
</evidence>
<dbReference type="SUPFAM" id="SSF53335">
    <property type="entry name" value="S-adenosyl-L-methionine-dependent methyltransferases"/>
    <property type="match status" value="1"/>
</dbReference>
<keyword evidence="5" id="KW-0472">Membrane</keyword>
<dbReference type="InterPro" id="IPR036390">
    <property type="entry name" value="WH_DNA-bd_sf"/>
</dbReference>
<name>A0A4R6RUK5_LABRH</name>
<dbReference type="PROSITE" id="PS51683">
    <property type="entry name" value="SAM_OMT_II"/>
    <property type="match status" value="1"/>
</dbReference>